<dbReference type="CDD" id="cd02440">
    <property type="entry name" value="AdoMet_MTases"/>
    <property type="match status" value="1"/>
</dbReference>
<dbReference type="AlphaFoldDB" id="A0A0F9FAK6"/>
<name>A0A0F9FAK6_9ZZZZ</name>
<evidence type="ECO:0008006" key="2">
    <source>
        <dbReference type="Google" id="ProtNLM"/>
    </source>
</evidence>
<accession>A0A0F9FAK6</accession>
<sequence>MMTIPRPSSIWEGNDRDFLQWAIPFYWREVGPPAILDINYGAGRFWRGNFWPVVSLDSSAPSDVKADNRFLPFRPESFDVVVYDPPHMEDNHGVTLSRYASGAPDSAAVLPEVKRVLRDGGILLSKIADAVHAQHSNWPHTELMTQAPGYGLVVCDLIIKIRSSALIDPKWKKAYHARKRHCFWIICRKGKC</sequence>
<gene>
    <name evidence="1" type="ORF">LCGC14_2054050</name>
</gene>
<protein>
    <recommendedName>
        <fullName evidence="2">Methyltransferase type 11 domain-containing protein</fullName>
    </recommendedName>
</protein>
<proteinExistence type="predicted"/>
<comment type="caution">
    <text evidence="1">The sequence shown here is derived from an EMBL/GenBank/DDBJ whole genome shotgun (WGS) entry which is preliminary data.</text>
</comment>
<evidence type="ECO:0000313" key="1">
    <source>
        <dbReference type="EMBL" id="KKL75521.1"/>
    </source>
</evidence>
<dbReference type="Gene3D" id="3.40.50.150">
    <property type="entry name" value="Vaccinia Virus protein VP39"/>
    <property type="match status" value="1"/>
</dbReference>
<dbReference type="InterPro" id="IPR029063">
    <property type="entry name" value="SAM-dependent_MTases_sf"/>
</dbReference>
<reference evidence="1" key="1">
    <citation type="journal article" date="2015" name="Nature">
        <title>Complex archaea that bridge the gap between prokaryotes and eukaryotes.</title>
        <authorList>
            <person name="Spang A."/>
            <person name="Saw J.H."/>
            <person name="Jorgensen S.L."/>
            <person name="Zaremba-Niedzwiedzka K."/>
            <person name="Martijn J."/>
            <person name="Lind A.E."/>
            <person name="van Eijk R."/>
            <person name="Schleper C."/>
            <person name="Guy L."/>
            <person name="Ettema T.J."/>
        </authorList>
    </citation>
    <scope>NUCLEOTIDE SEQUENCE</scope>
</reference>
<dbReference type="SUPFAM" id="SSF53335">
    <property type="entry name" value="S-adenosyl-L-methionine-dependent methyltransferases"/>
    <property type="match status" value="1"/>
</dbReference>
<dbReference type="EMBL" id="LAZR01024326">
    <property type="protein sequence ID" value="KKL75521.1"/>
    <property type="molecule type" value="Genomic_DNA"/>
</dbReference>
<organism evidence="1">
    <name type="scientific">marine sediment metagenome</name>
    <dbReference type="NCBI Taxonomy" id="412755"/>
    <lineage>
        <taxon>unclassified sequences</taxon>
        <taxon>metagenomes</taxon>
        <taxon>ecological metagenomes</taxon>
    </lineage>
</organism>